<evidence type="ECO:0000313" key="6">
    <source>
        <dbReference type="Proteomes" id="UP000256718"/>
    </source>
</evidence>
<gene>
    <name evidence="3" type="ORF">C4618_04145</name>
    <name evidence="4" type="ORF">NCTC8184_00126</name>
    <name evidence="2" type="ORF">WA45_00655</name>
</gene>
<dbReference type="EMBL" id="QHGZ01000108">
    <property type="protein sequence ID" value="RDY83624.1"/>
    <property type="molecule type" value="Genomic_DNA"/>
</dbReference>
<dbReference type="GO" id="GO:0006799">
    <property type="term" value="P:polyphosphate biosynthetic process"/>
    <property type="evidence" value="ECO:0007669"/>
    <property type="project" value="UniProtKB-ARBA"/>
</dbReference>
<dbReference type="SMR" id="A0A0H1L784"/>
<dbReference type="Gene3D" id="3.20.100.30">
    <property type="entry name" value="VTC, catalytic tunnel domain"/>
    <property type="match status" value="1"/>
</dbReference>
<dbReference type="EMBL" id="LCVB01000008">
    <property type="protein sequence ID" value="KLJ31566.1"/>
    <property type="molecule type" value="Genomic_DNA"/>
</dbReference>
<dbReference type="CDD" id="cd07750">
    <property type="entry name" value="PolyPPase_VTC_like"/>
    <property type="match status" value="1"/>
</dbReference>
<dbReference type="Pfam" id="PF09359">
    <property type="entry name" value="VTC"/>
    <property type="match status" value="1"/>
</dbReference>
<accession>A0A0H1L784</accession>
<evidence type="ECO:0000313" key="4">
    <source>
        <dbReference type="EMBL" id="VED64158.1"/>
    </source>
</evidence>
<dbReference type="AlphaFoldDB" id="A0A0H1L784"/>
<dbReference type="InterPro" id="IPR042267">
    <property type="entry name" value="VTC_sf"/>
</dbReference>
<sequence length="231" mass="27059">MNEVLRQEKKYLISLEDYYLLSKKFSQVMTLDSHSSDDGYTIRSLYFDSLEDVDWQEKEDGVEIRRKIRLRNYGSQSNFAKLEMKQKQGANQKKRSLKLSKTDAQALINGNNSVLLNYPDTFAAECYSRITTQLYQPKTVIEYQRKAFVAKENNIRITFDHHIIGTEASYDIFSEDLNQNYLLDPYLVILEVKYNGFLLSYIKELLDSVDRSELSASKYCLGRAVSKHYRF</sequence>
<name>A0A0H1L784_STRAG</name>
<dbReference type="EMBL" id="LR134265">
    <property type="protein sequence ID" value="VED64158.1"/>
    <property type="molecule type" value="Genomic_DNA"/>
</dbReference>
<organism evidence="3 6">
    <name type="scientific">Streptococcus agalactiae</name>
    <dbReference type="NCBI Taxonomy" id="1311"/>
    <lineage>
        <taxon>Bacteria</taxon>
        <taxon>Bacillati</taxon>
        <taxon>Bacillota</taxon>
        <taxon>Bacilli</taxon>
        <taxon>Lactobacillales</taxon>
        <taxon>Streptococcaceae</taxon>
        <taxon>Streptococcus</taxon>
    </lineage>
</organism>
<evidence type="ECO:0000313" key="2">
    <source>
        <dbReference type="EMBL" id="KLJ31566.1"/>
    </source>
</evidence>
<evidence type="ECO:0000313" key="3">
    <source>
        <dbReference type="EMBL" id="RDY83624.1"/>
    </source>
</evidence>
<proteinExistence type="predicted"/>
<feature type="domain" description="VTC" evidence="1">
    <location>
        <begin position="6"/>
        <end position="225"/>
    </location>
</feature>
<dbReference type="InterPro" id="IPR018966">
    <property type="entry name" value="VTC_domain"/>
</dbReference>
<evidence type="ECO:0000259" key="1">
    <source>
        <dbReference type="Pfam" id="PF09359"/>
    </source>
</evidence>
<reference evidence="4 7" key="3">
    <citation type="submission" date="2018-12" db="EMBL/GenBank/DDBJ databases">
        <authorList>
            <consortium name="Pathogen Informatics"/>
        </authorList>
    </citation>
    <scope>NUCLEOTIDE SEQUENCE [LARGE SCALE GENOMIC DNA]</scope>
    <source>
        <strain evidence="4 7">NCTC8184</strain>
    </source>
</reference>
<reference evidence="2 5" key="1">
    <citation type="journal article" date="2015" name="PLoS ONE">
        <title>Genomic analysis reveals the molecular basis for capsule loss in the group B streptococcus population.</title>
        <authorList>
            <consortium name="DEVANI Consortium"/>
            <person name="Rosini R."/>
            <person name="Campisi E."/>
            <person name="De Chiara M."/>
            <person name="Tettelin H."/>
            <person name="Rinaudo D."/>
            <person name="Toniolo C."/>
            <person name="Metruccio M."/>
            <person name="Guidotti S."/>
            <person name="Sorensen U.B."/>
            <person name="Kilian M."/>
            <person name="Ramirez M."/>
            <person name="Janulczyk R."/>
            <person name="Donati C."/>
            <person name="Grandi G."/>
            <person name="Margarit I."/>
        </authorList>
    </citation>
    <scope>NUCLEOTIDE SEQUENCE [LARGE SCALE GENOMIC DNA]</scope>
    <source>
        <strain evidence="2 5">ES-PW-063</strain>
    </source>
</reference>
<evidence type="ECO:0000313" key="5">
    <source>
        <dbReference type="Proteomes" id="UP000035174"/>
    </source>
</evidence>
<dbReference type="RefSeq" id="WP_001006715.1">
    <property type="nucleotide sequence ID" value="NZ_BCNI01000032.1"/>
</dbReference>
<dbReference type="Proteomes" id="UP000256718">
    <property type="component" value="Unassembled WGS sequence"/>
</dbReference>
<reference evidence="3 6" key="2">
    <citation type="journal article" date="2018" name="Emerg. Microbes Infect.">
        <title>Phenotypic and molecular analysis of nontypeable Group B streptococci: identification of cps2a and hybrid cps2a/cps5 Group B streptococcal capsule gene clusters.</title>
        <authorList>
            <person name="Alhhazmi A."/>
            <person name="Tyrrell G.J."/>
        </authorList>
    </citation>
    <scope>NUCLEOTIDE SEQUENCE [LARGE SCALE GENOMIC DNA]</scope>
    <source>
        <strain evidence="3 6">PLGBS17</strain>
    </source>
</reference>
<dbReference type="Proteomes" id="UP000035174">
    <property type="component" value="Unassembled WGS sequence"/>
</dbReference>
<dbReference type="Proteomes" id="UP000268870">
    <property type="component" value="Chromosome"/>
</dbReference>
<evidence type="ECO:0000313" key="7">
    <source>
        <dbReference type="Proteomes" id="UP000268870"/>
    </source>
</evidence>
<protein>
    <submittedName>
        <fullName evidence="2">Molecular chaperone</fullName>
    </submittedName>
    <submittedName>
        <fullName evidence="3 4">VTC domain</fullName>
    </submittedName>
</protein>
<dbReference type="OMA" id="KQRVNRV"/>